<feature type="region of interest" description="Disordered" evidence="1">
    <location>
        <begin position="124"/>
        <end position="185"/>
    </location>
</feature>
<dbReference type="EnsemblPlants" id="Ma08_t17140.1">
    <property type="protein sequence ID" value="Ma08_p17140.1"/>
    <property type="gene ID" value="Ma08_g17140"/>
</dbReference>
<protein>
    <submittedName>
        <fullName evidence="2">Uncharacterized protein</fullName>
    </submittedName>
</protein>
<dbReference type="AlphaFoldDB" id="A0A804K7K3"/>
<evidence type="ECO:0000313" key="2">
    <source>
        <dbReference type="EnsemblPlants" id="Ma08_p17140.1"/>
    </source>
</evidence>
<evidence type="ECO:0000256" key="1">
    <source>
        <dbReference type="SAM" id="MobiDB-lite"/>
    </source>
</evidence>
<feature type="compositionally biased region" description="Polar residues" evidence="1">
    <location>
        <begin position="139"/>
        <end position="148"/>
    </location>
</feature>
<proteinExistence type="predicted"/>
<sequence length="269" mass="29543">MLNILGDPSPVPNPAHKLWLRQDRLILQAIQASVAGSIALLISSCVTAVNAWSTLQTTLANHSRHSLCDEEVVIHTLNGLDTDYKELAAAIRARDSPVSFEDLYDKLTDYEMYLKRANKLPGSTVTAQVSHKSKRKSTRYSPNITQGLANAPLDSVSSMQHPSYPPSHHFSQSGNSSHHPSWRPTLPSHQRRVVCQLCDKVGHSAKVCRSRPRLPAPSHWPQANLLTSPTPSQSNWIIDSGASHHITADLQNLSLHNPYGGAEDIIIGD</sequence>
<reference evidence="2" key="1">
    <citation type="submission" date="2021-05" db="UniProtKB">
        <authorList>
            <consortium name="EnsemblPlants"/>
        </authorList>
    </citation>
    <scope>IDENTIFICATION</scope>
    <source>
        <strain evidence="2">subsp. malaccensis</strain>
    </source>
</reference>
<dbReference type="Gramene" id="Ma08_t17140.1">
    <property type="protein sequence ID" value="Ma08_p17140.1"/>
    <property type="gene ID" value="Ma08_g17140"/>
</dbReference>
<dbReference type="Proteomes" id="UP000012960">
    <property type="component" value="Unplaced"/>
</dbReference>
<dbReference type="PANTHER" id="PTHR47481:SF31">
    <property type="entry name" value="OS01G0873500 PROTEIN"/>
    <property type="match status" value="1"/>
</dbReference>
<dbReference type="OMA" id="ANYISAM"/>
<organism evidence="2 3">
    <name type="scientific">Musa acuminata subsp. malaccensis</name>
    <name type="common">Wild banana</name>
    <name type="synonym">Musa malaccensis</name>
    <dbReference type="NCBI Taxonomy" id="214687"/>
    <lineage>
        <taxon>Eukaryota</taxon>
        <taxon>Viridiplantae</taxon>
        <taxon>Streptophyta</taxon>
        <taxon>Embryophyta</taxon>
        <taxon>Tracheophyta</taxon>
        <taxon>Spermatophyta</taxon>
        <taxon>Magnoliopsida</taxon>
        <taxon>Liliopsida</taxon>
        <taxon>Zingiberales</taxon>
        <taxon>Musaceae</taxon>
        <taxon>Musa</taxon>
    </lineage>
</organism>
<evidence type="ECO:0000313" key="3">
    <source>
        <dbReference type="Proteomes" id="UP000012960"/>
    </source>
</evidence>
<dbReference type="InParanoid" id="A0A804K7K3"/>
<dbReference type="PANTHER" id="PTHR47481">
    <property type="match status" value="1"/>
</dbReference>
<accession>A0A804K7K3</accession>
<name>A0A804K7K3_MUSAM</name>
<feature type="compositionally biased region" description="Polar residues" evidence="1">
    <location>
        <begin position="169"/>
        <end position="179"/>
    </location>
</feature>
<keyword evidence="3" id="KW-1185">Reference proteome</keyword>